<dbReference type="Pfam" id="PF13276">
    <property type="entry name" value="HTH_21"/>
    <property type="match status" value="1"/>
</dbReference>
<dbReference type="EMBL" id="WKKH01000113">
    <property type="protein sequence ID" value="MRX78984.1"/>
    <property type="molecule type" value="Genomic_DNA"/>
</dbReference>
<dbReference type="InterPro" id="IPR036397">
    <property type="entry name" value="RNaseH_sf"/>
</dbReference>
<dbReference type="InterPro" id="IPR048020">
    <property type="entry name" value="Transpos_IS3"/>
</dbReference>
<dbReference type="Gene3D" id="3.30.420.10">
    <property type="entry name" value="Ribonuclease H-like superfamily/Ribonuclease H"/>
    <property type="match status" value="1"/>
</dbReference>
<dbReference type="NCBIfam" id="NF033516">
    <property type="entry name" value="transpos_IS3"/>
    <property type="match status" value="1"/>
</dbReference>
<dbReference type="InterPro" id="IPR050900">
    <property type="entry name" value="Transposase_IS3/IS150/IS904"/>
</dbReference>
<dbReference type="SUPFAM" id="SSF53098">
    <property type="entry name" value="Ribonuclease H-like"/>
    <property type="match status" value="1"/>
</dbReference>
<evidence type="ECO:0000313" key="2">
    <source>
        <dbReference type="EMBL" id="MRX78984.1"/>
    </source>
</evidence>
<dbReference type="Pfam" id="PF00665">
    <property type="entry name" value="rve"/>
    <property type="match status" value="1"/>
</dbReference>
<dbReference type="Pfam" id="PF13333">
    <property type="entry name" value="rve_2"/>
    <property type="match status" value="1"/>
</dbReference>
<sequence length="291" mass="33697">MFGFIREHRRIFSVEMMCRVFRVSNSGFYYWLNYPKGKRHVESVLLLKEISEIHSESKKVYGSPRIAAKLAEKGIQASRPRVARIMRKTGIQSVIRKKWVKTTDSDHVHPVAENVLNRDFSAARPGEKWVSDLTYIRTGAGWVYLTTVIDLADRKVIGWSLSDNMEAKNTTVSAFQMAKTNRKIGDTLIFHSDQGVQYACSEFRQQLIGLPIIQSMSRKGNCWDNAVAESFFKTIKTEMVYQTTFKTRKQAYLAIFEYIEVWYNRKRIHSSLGYLTPLEVEKTIMSRKRAA</sequence>
<reference evidence="2 3" key="1">
    <citation type="submission" date="2019-11" db="EMBL/GenBank/DDBJ databases">
        <title>Pedobacter petrophilus genome.</title>
        <authorList>
            <person name="Feldbauer M.J."/>
            <person name="Newman J.D."/>
        </authorList>
    </citation>
    <scope>NUCLEOTIDE SEQUENCE [LARGE SCALE GENOMIC DNA]</scope>
    <source>
        <strain evidence="2 3">LMG 29686</strain>
    </source>
</reference>
<dbReference type="PANTHER" id="PTHR46889:SF4">
    <property type="entry name" value="TRANSPOSASE INSO FOR INSERTION SEQUENCE ELEMENT IS911B-RELATED"/>
    <property type="match status" value="1"/>
</dbReference>
<name>A0A7K0G6I5_9SPHI</name>
<proteinExistence type="predicted"/>
<dbReference type="AlphaFoldDB" id="A0A7K0G6I5"/>
<organism evidence="2 3">
    <name type="scientific">Pedobacter petrophilus</name>
    <dbReference type="NCBI Taxonomy" id="1908241"/>
    <lineage>
        <taxon>Bacteria</taxon>
        <taxon>Pseudomonadati</taxon>
        <taxon>Bacteroidota</taxon>
        <taxon>Sphingobacteriia</taxon>
        <taxon>Sphingobacteriales</taxon>
        <taxon>Sphingobacteriaceae</taxon>
        <taxon>Pedobacter</taxon>
    </lineage>
</organism>
<gene>
    <name evidence="2" type="ORF">GJU39_23270</name>
</gene>
<comment type="caution">
    <text evidence="2">The sequence shown here is derived from an EMBL/GenBank/DDBJ whole genome shotgun (WGS) entry which is preliminary data.</text>
</comment>
<dbReference type="InterPro" id="IPR012337">
    <property type="entry name" value="RNaseH-like_sf"/>
</dbReference>
<protein>
    <submittedName>
        <fullName evidence="2">IS3 family transposase</fullName>
    </submittedName>
</protein>
<keyword evidence="3" id="KW-1185">Reference proteome</keyword>
<dbReference type="InterPro" id="IPR001584">
    <property type="entry name" value="Integrase_cat-core"/>
</dbReference>
<evidence type="ECO:0000259" key="1">
    <source>
        <dbReference type="PROSITE" id="PS50994"/>
    </source>
</evidence>
<evidence type="ECO:0000313" key="3">
    <source>
        <dbReference type="Proteomes" id="UP000487757"/>
    </source>
</evidence>
<feature type="domain" description="Integrase catalytic" evidence="1">
    <location>
        <begin position="121"/>
        <end position="285"/>
    </location>
</feature>
<dbReference type="GO" id="GO:0015074">
    <property type="term" value="P:DNA integration"/>
    <property type="evidence" value="ECO:0007669"/>
    <property type="project" value="InterPro"/>
</dbReference>
<dbReference type="RefSeq" id="WP_342448241.1">
    <property type="nucleotide sequence ID" value="NZ_WKKH01000113.1"/>
</dbReference>
<dbReference type="PANTHER" id="PTHR46889">
    <property type="entry name" value="TRANSPOSASE INSF FOR INSERTION SEQUENCE IS3B-RELATED"/>
    <property type="match status" value="1"/>
</dbReference>
<dbReference type="GO" id="GO:0003676">
    <property type="term" value="F:nucleic acid binding"/>
    <property type="evidence" value="ECO:0007669"/>
    <property type="project" value="InterPro"/>
</dbReference>
<dbReference type="InterPro" id="IPR025948">
    <property type="entry name" value="HTH-like_dom"/>
</dbReference>
<accession>A0A7K0G6I5</accession>
<dbReference type="Proteomes" id="UP000487757">
    <property type="component" value="Unassembled WGS sequence"/>
</dbReference>
<dbReference type="PROSITE" id="PS50994">
    <property type="entry name" value="INTEGRASE"/>
    <property type="match status" value="1"/>
</dbReference>